<proteinExistence type="predicted"/>
<name>A0A2N7AXG3_9LACO</name>
<dbReference type="Proteomes" id="UP000235649">
    <property type="component" value="Unassembled WGS sequence"/>
</dbReference>
<dbReference type="CDD" id="cd21059">
    <property type="entry name" value="LciA-like"/>
    <property type="match status" value="1"/>
</dbReference>
<evidence type="ECO:0000313" key="2">
    <source>
        <dbReference type="Proteomes" id="UP000235649"/>
    </source>
</evidence>
<dbReference type="AlphaFoldDB" id="A0A2N7AXG3"/>
<dbReference type="Pfam" id="PF08951">
    <property type="entry name" value="EntA_Immun"/>
    <property type="match status" value="1"/>
</dbReference>
<keyword evidence="2" id="KW-1185">Reference proteome</keyword>
<gene>
    <name evidence="1" type="ORF">CBP76_00065</name>
</gene>
<protein>
    <submittedName>
        <fullName evidence="1">Bacteriocin immunity protein</fullName>
    </submittedName>
</protein>
<reference evidence="1 2" key="1">
    <citation type="submission" date="2017-05" db="EMBL/GenBank/DDBJ databases">
        <title>Lactobacillus nurukis nov., sp. nov., isolated from nuruk.</title>
        <authorList>
            <person name="Kim S.-J."/>
        </authorList>
    </citation>
    <scope>NUCLEOTIDE SEQUENCE [LARGE SCALE GENOMIC DNA]</scope>
    <source>
        <strain evidence="1 2">SYF10-1a</strain>
    </source>
</reference>
<sequence length="105" mass="11778">MSLRKRQEQENLAKAKFAVTINSLLAKDTISTPERKFLLEAKDELNKNYSFERVAGDLQGNLTFLAMKNEISKDVGPLYLQITDTQFMDKGLGGLGMAFSSMFHA</sequence>
<dbReference type="InterPro" id="IPR015046">
    <property type="entry name" value="LciA_Immunity-like"/>
</dbReference>
<organism evidence="1 2">
    <name type="scientific">Companilactobacillus nuruki</name>
    <dbReference type="NCBI Taxonomy" id="1993540"/>
    <lineage>
        <taxon>Bacteria</taxon>
        <taxon>Bacillati</taxon>
        <taxon>Bacillota</taxon>
        <taxon>Bacilli</taxon>
        <taxon>Lactobacillales</taxon>
        <taxon>Lactobacillaceae</taxon>
        <taxon>Companilactobacillus</taxon>
    </lineage>
</organism>
<evidence type="ECO:0000313" key="1">
    <source>
        <dbReference type="EMBL" id="PMD73777.1"/>
    </source>
</evidence>
<dbReference type="OrthoDB" id="2316863at2"/>
<dbReference type="RefSeq" id="WP_102194888.1">
    <property type="nucleotide sequence ID" value="NZ_NIPR01000001.1"/>
</dbReference>
<dbReference type="GO" id="GO:0030153">
    <property type="term" value="P:bacteriocin immunity"/>
    <property type="evidence" value="ECO:0007669"/>
    <property type="project" value="InterPro"/>
</dbReference>
<comment type="caution">
    <text evidence="1">The sequence shown here is derived from an EMBL/GenBank/DDBJ whole genome shotgun (WGS) entry which is preliminary data.</text>
</comment>
<accession>A0A2N7AXG3</accession>
<dbReference type="EMBL" id="NIPR01000001">
    <property type="protein sequence ID" value="PMD73777.1"/>
    <property type="molecule type" value="Genomic_DNA"/>
</dbReference>